<name>A0A3B3RCP5_9TELE</name>
<dbReference type="InterPro" id="IPR001134">
    <property type="entry name" value="Netrin_domain"/>
</dbReference>
<dbReference type="Gene3D" id="2.60.40.690">
    <property type="entry name" value="Alpha-macroglobulin, receptor-binding domain"/>
    <property type="match status" value="1"/>
</dbReference>
<dbReference type="InterPro" id="IPR047565">
    <property type="entry name" value="Alpha-macroglob_thiol-ester_cl"/>
</dbReference>
<dbReference type="Gene3D" id="6.20.50.160">
    <property type="match status" value="1"/>
</dbReference>
<accession>A0A3B3RCP5</accession>
<dbReference type="InterPro" id="IPR001599">
    <property type="entry name" value="Macroglobln_a2"/>
</dbReference>
<comment type="subcellular location">
    <subcellularLocation>
        <location evidence="1">Secreted</location>
    </subcellularLocation>
</comment>
<feature type="domain" description="Anaphylatoxin-like" evidence="6">
    <location>
        <begin position="680"/>
        <end position="716"/>
    </location>
</feature>
<feature type="domain" description="NTR" evidence="7">
    <location>
        <begin position="1561"/>
        <end position="1710"/>
    </location>
</feature>
<dbReference type="FunFam" id="2.40.50.120:FF:000013">
    <property type="entry name" value="Complement C3"/>
    <property type="match status" value="1"/>
</dbReference>
<dbReference type="CDD" id="cd00017">
    <property type="entry name" value="ANATO"/>
    <property type="match status" value="1"/>
</dbReference>
<reference evidence="8" key="2">
    <citation type="submission" date="2025-09" db="UniProtKB">
        <authorList>
            <consortium name="Ensembl"/>
        </authorList>
    </citation>
    <scope>IDENTIFICATION</scope>
</reference>
<dbReference type="Proteomes" id="UP000261540">
    <property type="component" value="Unplaced"/>
</dbReference>
<dbReference type="Pfam" id="PF01759">
    <property type="entry name" value="NTR"/>
    <property type="match status" value="1"/>
</dbReference>
<dbReference type="InterPro" id="IPR013783">
    <property type="entry name" value="Ig-like_fold"/>
</dbReference>
<dbReference type="FunFam" id="2.60.40.10:FF:000155">
    <property type="entry name" value="complement C3 isoform X1"/>
    <property type="match status" value="1"/>
</dbReference>
<dbReference type="Pfam" id="PF17791">
    <property type="entry name" value="MG3"/>
    <property type="match status" value="1"/>
</dbReference>
<dbReference type="PANTHER" id="PTHR11412:SF86">
    <property type="entry name" value="COMPLEMENT C4-A-RELATED"/>
    <property type="match status" value="1"/>
</dbReference>
<dbReference type="CDD" id="cd02896">
    <property type="entry name" value="complement_C3_C4_C5"/>
    <property type="match status" value="1"/>
</dbReference>
<dbReference type="Pfam" id="PF01821">
    <property type="entry name" value="ANATO"/>
    <property type="match status" value="1"/>
</dbReference>
<dbReference type="Gene3D" id="1.20.91.20">
    <property type="entry name" value="Anaphylotoxins (complement system)"/>
    <property type="match status" value="1"/>
</dbReference>
<proteinExistence type="predicted"/>
<dbReference type="InterPro" id="IPR008930">
    <property type="entry name" value="Terpenoid_cyclase/PrenylTrfase"/>
</dbReference>
<dbReference type="InterPro" id="IPR041555">
    <property type="entry name" value="MG3"/>
</dbReference>
<feature type="signal peptide" evidence="5">
    <location>
        <begin position="1"/>
        <end position="16"/>
    </location>
</feature>
<evidence type="ECO:0000256" key="5">
    <source>
        <dbReference type="SAM" id="SignalP"/>
    </source>
</evidence>
<dbReference type="PROSITE" id="PS01178">
    <property type="entry name" value="ANAPHYLATOXIN_2"/>
    <property type="match status" value="1"/>
</dbReference>
<dbReference type="InterPro" id="IPR011625">
    <property type="entry name" value="A2M_N_BRD"/>
</dbReference>
<evidence type="ECO:0000259" key="7">
    <source>
        <dbReference type="PROSITE" id="PS50189"/>
    </source>
</evidence>
<dbReference type="SMART" id="SM00104">
    <property type="entry name" value="ANATO"/>
    <property type="match status" value="1"/>
</dbReference>
<keyword evidence="3" id="KW-0882">Thioester bond</keyword>
<dbReference type="GO" id="GO:0004866">
    <property type="term" value="F:endopeptidase inhibitor activity"/>
    <property type="evidence" value="ECO:0007669"/>
    <property type="project" value="InterPro"/>
</dbReference>
<evidence type="ECO:0000313" key="8">
    <source>
        <dbReference type="Ensembl" id="ENSPKIP00000015690.1"/>
    </source>
</evidence>
<dbReference type="Pfam" id="PF07677">
    <property type="entry name" value="A2M_recep"/>
    <property type="match status" value="1"/>
</dbReference>
<dbReference type="Gene3D" id="2.60.40.1940">
    <property type="match status" value="1"/>
</dbReference>
<dbReference type="PROSITE" id="PS50189">
    <property type="entry name" value="NTR"/>
    <property type="match status" value="1"/>
</dbReference>
<dbReference type="GeneTree" id="ENSGT00940000155739"/>
<dbReference type="PROSITE" id="PS00477">
    <property type="entry name" value="ALPHA_2_MACROGLOBULIN"/>
    <property type="match status" value="1"/>
</dbReference>
<keyword evidence="5" id="KW-0732">Signal</keyword>
<evidence type="ECO:0000256" key="1">
    <source>
        <dbReference type="ARBA" id="ARBA00004613"/>
    </source>
</evidence>
<evidence type="ECO:0000256" key="4">
    <source>
        <dbReference type="ARBA" id="ARBA00023157"/>
    </source>
</evidence>
<keyword evidence="4" id="KW-1015">Disulfide bond</keyword>
<sequence>MKFALILIVSLTAVGAEQPLCLITAPNVVHLDVDETVTVQLDGATTDVAVKLHFEDELSKKQLSNMETVLLNRDNDYQATVKLKVHLSNYQNLKKNFYVQLVAESSIFTKIRKANIILSSRKGYIFIQTDKPIYNPGDNVHFRVFTLDQYLLPVDEAIKVRILNSKGLMIYNNAVRSRQIYEHRIGIPDVEQAGHWKIIAWFAHYPMSNSSVEFEVKEYVLPSFEVTIKALKPYYLLKDPALKFSVSARYTYGKGLQGLAYIRFALVDEQGNRTYLPGLEMQNKILDGNTEITLHTEELRHKAEMQSITNIEGYHLYIAVSALETATGELEEAESLVKIVSTPYLIDLSKTKQYFVPEGEFSILATTTYPDGTVVPNPKMRATVDVTGVTDEPINLEAAGNEDGEAQLTFKVPKQAKSLNIKVFAEGEREKALLSDAQMTAKVMTSPSSSYLSVEVPHVTLRRGQDITVVFRDITDFNRPTHIYYMILNKGKVVQLRKVQRTELTTVRLAFSNDLVPSFRIVAYYYIKQRGNWMMVADSVWVDAQDVCEGQIEILPFKRNYKPSEILDVMVQTDRADKVALAAVDTAVYILNKQDKLTSRKMFHYMNSYDLACSVGGGKDHLSVLLDAGLTFISEILPERSMRRDFGCPAGETRQKRSTEYSRLVVDLVNSYKARAEKLCCNNGVKIHPLRHSCETRHAHTAHQSPECRRAFLRCCNEAKKKRDELRKSKRRHSIARTDSSVQEEVDYNNLNIYLRSFFPQTWMWMTKDVDATGVLRHSISVPDSITTWEVQAISMSKVKGFCIAEPRPLTVFQDFFVSLKLPYSVKRNEQLEMKAVLYNYREEPLEVTVWMASVEGLCSAGSERDMQAVTVPGNSAVSVYFVMVPLIIGNIPIQVSAFTSDGVGDMIKKDLKVVGEGDLVSQQYEYNLDVKGAKQLDIEIPAPPSSIPGEERETYVSIKGGTMGESAGNCLNLEGVNRLIQLPTGCAEQTMVKMSPAIHAIKYLDATNLWVNLGAERRDEARGMIQSGYQRILSFKKDDGSYGAFQRTPSSVWLTAFIAKELIRCRSLINVEHSYVLESISYLVSKQLENGAFKDPNPVYDRNMQGGVGGFEGDVSLTSFVLVTLHNSLPIYTTVQGAESTVTRMAMIKAERYLSEKLDSLQRPFAVAITAYALMLSNPQSAAAERAQSKLRSMAACADNMCHWNASEELRLSGERRAGGVPQADSISIETTAYALLQTLLGDDAQYATRIARWLTKQRQYGGGFRSTQDTVVALEALSVYSTESNDVQQLDMNVEFCFPSGKKKVVHLASSNALTAPAFQVEPGNAIQVNLRGKGRGTLSVVQTFRTMEGISSYCDFYHLNVTLERDLQYQNNEEYDSLDDYYNYEDVDSIGEHEKVQDEGDQALSRIEWFDLRSRRKRHAPQAETKENTVLYTVCASRKTGNSTGMAVVDISLLSGLQPNLKQLGELISGTEKYIDHYDLGPNKVYLYFNKLTENEDCVGFEAKQVTPIGLVQPARAVIYDYYNPDRRCSIFYSPPTKSTMISRLCKDDVCACAEGSCPKMKVTYSKNMERSTRISYACFAPIVDYVYVVNVNKSKDDGVFQYHTVIIDSVLQSGKDDLILNGNMREMIHRKSCDNFKMKDNAKYLVMGKDGTISDVQDASGNYHYVLSHDMWIEEIPEESRCKATKNRKACQLLQDFLLQYELNQCRD</sequence>
<dbReference type="SUPFAM" id="SSF49410">
    <property type="entry name" value="Alpha-macroglobulin receptor domain"/>
    <property type="match status" value="1"/>
</dbReference>
<dbReference type="SUPFAM" id="SSF48239">
    <property type="entry name" value="Terpenoid cyclases/Protein prenyltransferases"/>
    <property type="match status" value="1"/>
</dbReference>
<dbReference type="Pfam" id="PF07678">
    <property type="entry name" value="TED_complement"/>
    <property type="match status" value="1"/>
</dbReference>
<dbReference type="SMART" id="SM01419">
    <property type="entry name" value="Thiol-ester_cl"/>
    <property type="match status" value="1"/>
</dbReference>
<dbReference type="Gene3D" id="2.60.120.1540">
    <property type="match status" value="1"/>
</dbReference>
<dbReference type="Gene3D" id="2.60.40.1930">
    <property type="match status" value="3"/>
</dbReference>
<dbReference type="InterPro" id="IPR000020">
    <property type="entry name" value="Anaphylatoxin/fibulin"/>
</dbReference>
<dbReference type="GO" id="GO:0006956">
    <property type="term" value="P:complement activation"/>
    <property type="evidence" value="ECO:0007669"/>
    <property type="project" value="TreeGrafter"/>
</dbReference>
<evidence type="ECO:0000256" key="3">
    <source>
        <dbReference type="ARBA" id="ARBA00022966"/>
    </source>
</evidence>
<dbReference type="Gene3D" id="2.20.130.20">
    <property type="match status" value="1"/>
</dbReference>
<feature type="chain" id="PRO_5017291097" evidence="5">
    <location>
        <begin position="17"/>
        <end position="1712"/>
    </location>
</feature>
<dbReference type="SMART" id="SM01359">
    <property type="entry name" value="A2M_N_2"/>
    <property type="match status" value="1"/>
</dbReference>
<dbReference type="SUPFAM" id="SSF50242">
    <property type="entry name" value="TIMP-like"/>
    <property type="match status" value="1"/>
</dbReference>
<dbReference type="FunFam" id="6.20.50.160:FF:000001">
    <property type="entry name" value="Complement component 4"/>
    <property type="match status" value="1"/>
</dbReference>
<dbReference type="Gene3D" id="2.40.50.120">
    <property type="match status" value="1"/>
</dbReference>
<dbReference type="InterPro" id="IPR019742">
    <property type="entry name" value="MacrogloblnA2_CS"/>
</dbReference>
<dbReference type="SUPFAM" id="SSF47686">
    <property type="entry name" value="Anaphylotoxins (complement system)"/>
    <property type="match status" value="1"/>
</dbReference>
<dbReference type="SMART" id="SM01361">
    <property type="entry name" value="A2M_recep"/>
    <property type="match status" value="1"/>
</dbReference>
<dbReference type="Pfam" id="PF00207">
    <property type="entry name" value="A2M"/>
    <property type="match status" value="1"/>
</dbReference>
<evidence type="ECO:0000259" key="6">
    <source>
        <dbReference type="PROSITE" id="PS01178"/>
    </source>
</evidence>
<dbReference type="InterPro" id="IPR002890">
    <property type="entry name" value="MG2"/>
</dbReference>
<dbReference type="InterPro" id="IPR036595">
    <property type="entry name" value="A-macroglobulin_rcpt-bd_sf"/>
</dbReference>
<dbReference type="InterPro" id="IPR008993">
    <property type="entry name" value="TIMP-like_OB-fold"/>
</dbReference>
<dbReference type="Pfam" id="PF17790">
    <property type="entry name" value="MG1"/>
    <property type="match status" value="1"/>
</dbReference>
<dbReference type="FunFam" id="2.60.40.690:FF:000002">
    <property type="entry name" value="Complement C4 isoform-A"/>
    <property type="match status" value="1"/>
</dbReference>
<dbReference type="Pfam" id="PF01835">
    <property type="entry name" value="MG2"/>
    <property type="match status" value="1"/>
</dbReference>
<dbReference type="Ensembl" id="ENSPKIT00000040163.1">
    <property type="protein sequence ID" value="ENSPKIP00000015690.1"/>
    <property type="gene ID" value="ENSPKIG00000002309.1"/>
</dbReference>
<dbReference type="InterPro" id="IPR018081">
    <property type="entry name" value="Anaphylatoxin_comp_syst"/>
</dbReference>
<dbReference type="SMART" id="SM00643">
    <property type="entry name" value="C345C"/>
    <property type="match status" value="1"/>
</dbReference>
<dbReference type="InterPro" id="IPR009048">
    <property type="entry name" value="A-macroglobulin_rcpt-bd"/>
</dbReference>
<dbReference type="InterPro" id="IPR011626">
    <property type="entry name" value="Alpha-macroglobulin_TED"/>
</dbReference>
<dbReference type="SMART" id="SM01360">
    <property type="entry name" value="A2M"/>
    <property type="match status" value="1"/>
</dbReference>
<dbReference type="STRING" id="1676925.ENSPKIP00000015690"/>
<organism evidence="8 9">
    <name type="scientific">Paramormyrops kingsleyae</name>
    <dbReference type="NCBI Taxonomy" id="1676925"/>
    <lineage>
        <taxon>Eukaryota</taxon>
        <taxon>Metazoa</taxon>
        <taxon>Chordata</taxon>
        <taxon>Craniata</taxon>
        <taxon>Vertebrata</taxon>
        <taxon>Euteleostomi</taxon>
        <taxon>Actinopterygii</taxon>
        <taxon>Neopterygii</taxon>
        <taxon>Teleostei</taxon>
        <taxon>Osteoglossocephala</taxon>
        <taxon>Osteoglossomorpha</taxon>
        <taxon>Osteoglossiformes</taxon>
        <taxon>Mormyridae</taxon>
        <taxon>Paramormyrops</taxon>
    </lineage>
</organism>
<dbReference type="GO" id="GO:0005615">
    <property type="term" value="C:extracellular space"/>
    <property type="evidence" value="ECO:0007669"/>
    <property type="project" value="InterPro"/>
</dbReference>
<protein>
    <submittedName>
        <fullName evidence="8">Complement component 4</fullName>
    </submittedName>
</protein>
<dbReference type="PANTHER" id="PTHR11412">
    <property type="entry name" value="MACROGLOBULIN / COMPLEMENT"/>
    <property type="match status" value="1"/>
</dbReference>
<dbReference type="InterPro" id="IPR041425">
    <property type="entry name" value="C3/4/5_MG1"/>
</dbReference>
<reference evidence="8" key="1">
    <citation type="submission" date="2025-08" db="UniProtKB">
        <authorList>
            <consortium name="Ensembl"/>
        </authorList>
    </citation>
    <scope>IDENTIFICATION</scope>
</reference>
<dbReference type="KEGG" id="pki:111851310"/>
<evidence type="ECO:0000256" key="2">
    <source>
        <dbReference type="ARBA" id="ARBA00022525"/>
    </source>
</evidence>
<keyword evidence="2" id="KW-0964">Secreted</keyword>
<dbReference type="FunFam" id="2.60.40.1940:FF:000001">
    <property type="entry name" value="Complement component C3"/>
    <property type="match status" value="1"/>
</dbReference>
<dbReference type="Gene3D" id="1.50.10.20">
    <property type="match status" value="1"/>
</dbReference>
<dbReference type="PROSITE" id="PS01177">
    <property type="entry name" value="ANAPHYLATOXIN_1"/>
    <property type="match status" value="1"/>
</dbReference>
<dbReference type="Pfam" id="PF07703">
    <property type="entry name" value="A2M_BRD"/>
    <property type="match status" value="1"/>
</dbReference>
<dbReference type="InterPro" id="IPR018933">
    <property type="entry name" value="Netrin_module_non-TIMP"/>
</dbReference>
<dbReference type="InterPro" id="IPR050473">
    <property type="entry name" value="A2M/Complement_sys"/>
</dbReference>
<dbReference type="CTD" id="566261"/>
<evidence type="ECO:0000313" key="9">
    <source>
        <dbReference type="Proteomes" id="UP000261540"/>
    </source>
</evidence>
<dbReference type="OrthoDB" id="6359008at2759"/>
<keyword evidence="9" id="KW-1185">Reference proteome</keyword>
<dbReference type="Gene3D" id="2.60.40.10">
    <property type="entry name" value="Immunoglobulins"/>
    <property type="match status" value="2"/>
</dbReference>